<organism evidence="1">
    <name type="scientific">Cryptosporidium canis</name>
    <dbReference type="NCBI Taxonomy" id="195482"/>
    <lineage>
        <taxon>Eukaryota</taxon>
        <taxon>Sar</taxon>
        <taxon>Alveolata</taxon>
        <taxon>Apicomplexa</taxon>
        <taxon>Conoidasida</taxon>
        <taxon>Coccidia</taxon>
        <taxon>Eucoccidiorida</taxon>
        <taxon>Eimeriorina</taxon>
        <taxon>Cryptosporidiidae</taxon>
        <taxon>Cryptosporidium</taxon>
    </lineage>
</organism>
<comment type="caution">
    <text evidence="1">The sequence shown here is derived from an EMBL/GenBank/DDBJ whole genome shotgun (WGS) entry which is preliminary data.</text>
</comment>
<dbReference type="Proteomes" id="UP001067231">
    <property type="component" value="Unassembled WGS sequence"/>
</dbReference>
<accession>A0A9D5DJJ8</accession>
<dbReference type="OrthoDB" id="340010at2759"/>
<proteinExistence type="predicted"/>
<reference evidence="1" key="1">
    <citation type="submission" date="2022-10" db="EMBL/GenBank/DDBJ databases">
        <title>Adaptive evolution leads to modifications in subtelomeric GC content in a zoonotic Cryptosporidium species.</title>
        <authorList>
            <person name="Li J."/>
            <person name="Feng Y."/>
            <person name="Xiao L."/>
        </authorList>
    </citation>
    <scope>NUCLEOTIDE SEQUENCE</scope>
    <source>
        <strain evidence="1">33844</strain>
    </source>
</reference>
<dbReference type="EMBL" id="JAPCXC010000001">
    <property type="protein sequence ID" value="KAJ1613779.1"/>
    <property type="molecule type" value="Genomic_DNA"/>
</dbReference>
<gene>
    <name evidence="1" type="ORF">OJ253_120</name>
</gene>
<sequence>MSSDVLKVSCRQEIRSLSLEEGSHPNLDRRSLAIWLFEWYESKGRRLPYGIDGKRVDEISEEELEFLHKILAELPTDFPMIRYSALWSKWLFPNINLRKSDNYYNIWLAIMKIMEERFPNVYVNDVDPLVKFVSDCLNSSSNPSQELCYVGLKLLAKLVSLYIPPRKGFSIVTGPFLESLRDLYTRAGTEDAFSFKIKQEIIKLVQVAVCEKHLPSFLATLRGQVFLITGSHKQQASSNYTFDFYQTLMSKGSKFDCFLPLLIQKIHEVEKSGKKEGQIRSTVGGDYLLFFLYLSLNLEDQKSFCESIQYVDECFAFFIRVNTFNIRESEDEFGNNFKLRIYELILKKLQECICQRFLNPNIWNIIESSIVIDPIRCLELLPLLFRTDKLDTPKCEKSSLYGPLNIILDFISNEDLDPEDSSRLIQSGSRSSSLNICISKYILTFIKLHDLPLLFSKFSEILNMHASSKNIRQFEQAFLSTEVLQTIKDKIGLSALPGQTSDIIDSFLGFLKINQSVSAIHESVSASWIGILMIAIPITESSIPNFEEFAGQIHQYILDSDSKKPPPESSKFIQTTCTVGIIHLLRKISAWSIERNDKLSEMLAYHYNKVLSLGFSETHLGKYSPSSPFGLYNVLIHLIILLTQLRDSGSLGIDEFTKIFALYGQFLDDSQGLCSEDSTWKVKVNKVLTRFILTNISHLEGIETCIKSYVEDKDRFPHFDSFVASIFELFIQQNDVPSSIFKSVIQIPLLPGLLVDIALEKMESVKSLIGRKKRKVSRDPEAGTRVSYNFQVLDFWSRRDVVAFFVNNRMESSLEDAFPKISRLYLNLVFEFDSIIGSRQDQDPLFDLLEKATEGVMKWITMEEEIRANDFVENISRFLFDRENPNRLAWFLDLISRIEARTELSQNLNSILIRSTRSASRSLQDPKQIGDLVIEQMDSLEWWWWMDPGTNLEDLLSKRRSWICQMQLCIDLSSEMSFERMKERIFGKVNILETLGGLKDQLKEDKRTELLYSVRICELYLKVNPEIHCWDLDGGNQDSETEGEQSLLRLRSVLTTLGGILSETQVVLEDTERSSGLIEESFILLDLIIKYLSQGVLIINQSISSLRQDQESMKHCFELSKEVYSDTFRLLLGVIRVNLEFGIYRMLQDPSGGPETWEDHKTASEWSRYFLKCILEGSSMKKEDYRCGTSTFRQMEIYEIISNLVSHSVTSFLNHAINQCIIKASFTREENLFVVLSYLDLFWGIVRNKGHIYKCLSPCLKGNPFSRISSWGASDRLEFTLEIMVSKFVDFLERRESDIRKEYILCTFSFVRLSNIISILYSCCVGCYISEAKDNARISLNNSHIITISNMALVVSSKLSSIGLNLRFEDLANIVQKRSMDDNTRESFYLALFECLMISPYIPLYTLFNPLWDQSNRKKNKNQRMTGHLDVWISQFHLIEESLKNLLSLGECISLHETGLKLYTTHNKRISRLYPLIVSQVTKSKVQRYSISLVGDLINYIYVLNKRLEQAEESEELREIINLNIQIIKNSCLNPILAVIDNHCKQSLFTMLKDVQRIIFKQIDKRNSELQTFNKLEG</sequence>
<evidence type="ECO:0000313" key="1">
    <source>
        <dbReference type="EMBL" id="KAJ1613779.1"/>
    </source>
</evidence>
<protein>
    <submittedName>
        <fullName evidence="1">Uncharacterized protein</fullName>
    </submittedName>
</protein>
<name>A0A9D5DJJ8_9CRYT</name>